<keyword evidence="1" id="KW-0647">Proteasome</keyword>
<gene>
    <name evidence="1" type="primary">RPN3_2</name>
    <name evidence="1" type="ORF">DSO57_1013766</name>
</gene>
<evidence type="ECO:0000313" key="1">
    <source>
        <dbReference type="EMBL" id="KAJ9050529.1"/>
    </source>
</evidence>
<proteinExistence type="predicted"/>
<accession>A0ACC2RKE1</accession>
<dbReference type="Proteomes" id="UP001165960">
    <property type="component" value="Unassembled WGS sequence"/>
</dbReference>
<protein>
    <submittedName>
        <fullName evidence="1">26S proteasome non-ATPase regulatory subunit</fullName>
    </submittedName>
</protein>
<comment type="caution">
    <text evidence="1">The sequence shown here is derived from an EMBL/GenBank/DDBJ whole genome shotgun (WGS) entry which is preliminary data.</text>
</comment>
<organism evidence="1 2">
    <name type="scientific">Entomophthora muscae</name>
    <dbReference type="NCBI Taxonomy" id="34485"/>
    <lineage>
        <taxon>Eukaryota</taxon>
        <taxon>Fungi</taxon>
        <taxon>Fungi incertae sedis</taxon>
        <taxon>Zoopagomycota</taxon>
        <taxon>Entomophthoromycotina</taxon>
        <taxon>Entomophthoromycetes</taxon>
        <taxon>Entomophthorales</taxon>
        <taxon>Entomophthoraceae</taxon>
        <taxon>Entomophthora</taxon>
    </lineage>
</organism>
<keyword evidence="2" id="KW-1185">Reference proteome</keyword>
<name>A0ACC2RKE1_9FUNG</name>
<reference evidence="1" key="1">
    <citation type="submission" date="2022-04" db="EMBL/GenBank/DDBJ databases">
        <title>Genome of the entomopathogenic fungus Entomophthora muscae.</title>
        <authorList>
            <person name="Elya C."/>
            <person name="Lovett B.R."/>
            <person name="Lee E."/>
            <person name="Macias A.M."/>
            <person name="Hajek A.E."/>
            <person name="De Bivort B.L."/>
            <person name="Kasson M.T."/>
            <person name="De Fine Licht H.H."/>
            <person name="Stajich J.E."/>
        </authorList>
    </citation>
    <scope>NUCLEOTIDE SEQUENCE</scope>
    <source>
        <strain evidence="1">Berkeley</strain>
    </source>
</reference>
<evidence type="ECO:0000313" key="2">
    <source>
        <dbReference type="Proteomes" id="UP001165960"/>
    </source>
</evidence>
<sequence length="139" mass="15843">MTEAENVAMDVDAFPEEKSSIVLDDLKQNVQLLEKAVNLLETRFITRVMRSVPSMRKHLRSSVLVKAIQKNYPEDHVRGAKLLEYLGCSSTDSMDINENGKNLASAIIPETELYLGLLVQIFLLDTNEWRKYTTIMLIN</sequence>
<dbReference type="EMBL" id="QTSX02007151">
    <property type="protein sequence ID" value="KAJ9050529.1"/>
    <property type="molecule type" value="Genomic_DNA"/>
</dbReference>